<proteinExistence type="predicted"/>
<comment type="caution">
    <text evidence="1">The sequence shown here is derived from an EMBL/GenBank/DDBJ whole genome shotgun (WGS) entry which is preliminary data.</text>
</comment>
<reference evidence="1" key="1">
    <citation type="journal article" date="2022" name="Int. J. Mol. Sci.">
        <title>Draft Genome of Tanacetum Coccineum: Genomic Comparison of Closely Related Tanacetum-Family Plants.</title>
        <authorList>
            <person name="Yamashiro T."/>
            <person name="Shiraishi A."/>
            <person name="Nakayama K."/>
            <person name="Satake H."/>
        </authorList>
    </citation>
    <scope>NUCLEOTIDE SEQUENCE</scope>
</reference>
<evidence type="ECO:0000313" key="2">
    <source>
        <dbReference type="Proteomes" id="UP001151760"/>
    </source>
</evidence>
<keyword evidence="2" id="KW-1185">Reference proteome</keyword>
<protein>
    <submittedName>
        <fullName evidence="1">Uncharacterized protein</fullName>
    </submittedName>
</protein>
<name>A0ABQ5I935_9ASTR</name>
<reference evidence="1" key="2">
    <citation type="submission" date="2022-01" db="EMBL/GenBank/DDBJ databases">
        <authorList>
            <person name="Yamashiro T."/>
            <person name="Shiraishi A."/>
            <person name="Satake H."/>
            <person name="Nakayama K."/>
        </authorList>
    </citation>
    <scope>NUCLEOTIDE SEQUENCE</scope>
</reference>
<dbReference type="Proteomes" id="UP001151760">
    <property type="component" value="Unassembled WGS sequence"/>
</dbReference>
<dbReference type="EMBL" id="BQNB010020502">
    <property type="protein sequence ID" value="GJT96661.1"/>
    <property type="molecule type" value="Genomic_DNA"/>
</dbReference>
<sequence>MLVDMPGAPATDDIELGRQIIEFANLVRHDTYEIYTRLDDEQTERQLMAGRLNLLYRDRRAHALTALLMEREARMSQEA</sequence>
<gene>
    <name evidence="1" type="ORF">Tco_1092179</name>
</gene>
<accession>A0ABQ5I935</accession>
<evidence type="ECO:0000313" key="1">
    <source>
        <dbReference type="EMBL" id="GJT96661.1"/>
    </source>
</evidence>
<organism evidence="1 2">
    <name type="scientific">Tanacetum coccineum</name>
    <dbReference type="NCBI Taxonomy" id="301880"/>
    <lineage>
        <taxon>Eukaryota</taxon>
        <taxon>Viridiplantae</taxon>
        <taxon>Streptophyta</taxon>
        <taxon>Embryophyta</taxon>
        <taxon>Tracheophyta</taxon>
        <taxon>Spermatophyta</taxon>
        <taxon>Magnoliopsida</taxon>
        <taxon>eudicotyledons</taxon>
        <taxon>Gunneridae</taxon>
        <taxon>Pentapetalae</taxon>
        <taxon>asterids</taxon>
        <taxon>campanulids</taxon>
        <taxon>Asterales</taxon>
        <taxon>Asteraceae</taxon>
        <taxon>Asteroideae</taxon>
        <taxon>Anthemideae</taxon>
        <taxon>Anthemidinae</taxon>
        <taxon>Tanacetum</taxon>
    </lineage>
</organism>